<dbReference type="Gene3D" id="3.40.50.2000">
    <property type="entry name" value="Glycogen Phosphorylase B"/>
    <property type="match status" value="2"/>
</dbReference>
<dbReference type="CDD" id="cd03801">
    <property type="entry name" value="GT4_PimA-like"/>
    <property type="match status" value="1"/>
</dbReference>
<dbReference type="EMBL" id="DTCA01000142">
    <property type="protein sequence ID" value="HGM07676.1"/>
    <property type="molecule type" value="Genomic_DNA"/>
</dbReference>
<sequence length="343" mass="39978">MMDLRIAFLVESWGEPWNEGYKNLARYIYEILKKHTSIEVLEKDRASISKLKDYDVIWIFNYPETVKTIHNLLSLMRINKKVKIIKEVAKRELDLGFKSKVKTIMLRRRLWNIMVVTTDLLRLELTRLTGKQPFLLPPPIPIDYFKPLDKDEARALLGFEEDKIYVGYSGTINKHRKLGIIFEALKNVKHEDIVLVMALTNVQRKDLVSMLKESRKFQISLKFVKTNDVRTLFSALDLVVYPVEREGSVEPPLTVLEAMSCETPVAALRTPITEKIIQNGRDGFLFSTPQELRIIIEEMLQAMINKDKISVNARRKILEKFAPENIEKAYLEFLEILRNKEPC</sequence>
<dbReference type="InterPro" id="IPR001296">
    <property type="entry name" value="Glyco_trans_1"/>
</dbReference>
<dbReference type="PANTHER" id="PTHR45947:SF3">
    <property type="entry name" value="SULFOQUINOVOSYL TRANSFERASE SQD2"/>
    <property type="match status" value="1"/>
</dbReference>
<dbReference type="SUPFAM" id="SSF53756">
    <property type="entry name" value="UDP-Glycosyltransferase/glycogen phosphorylase"/>
    <property type="match status" value="1"/>
</dbReference>
<protein>
    <submittedName>
        <fullName evidence="2">Glycosyltransferase</fullName>
    </submittedName>
</protein>
<name>A0A7C4H5A5_9CREN</name>
<proteinExistence type="predicted"/>
<dbReference type="PANTHER" id="PTHR45947">
    <property type="entry name" value="SULFOQUINOVOSYL TRANSFERASE SQD2"/>
    <property type="match status" value="1"/>
</dbReference>
<dbReference type="AlphaFoldDB" id="A0A7C4H5A5"/>
<organism evidence="2">
    <name type="scientific">Ignisphaera aggregans</name>
    <dbReference type="NCBI Taxonomy" id="334771"/>
    <lineage>
        <taxon>Archaea</taxon>
        <taxon>Thermoproteota</taxon>
        <taxon>Thermoprotei</taxon>
        <taxon>Desulfurococcales</taxon>
        <taxon>Desulfurococcaceae</taxon>
        <taxon>Ignisphaera</taxon>
    </lineage>
</organism>
<accession>A0A7C4H5A5</accession>
<evidence type="ECO:0000259" key="1">
    <source>
        <dbReference type="Pfam" id="PF00534"/>
    </source>
</evidence>
<dbReference type="InterPro" id="IPR050194">
    <property type="entry name" value="Glycosyltransferase_grp1"/>
</dbReference>
<reference evidence="2" key="1">
    <citation type="journal article" date="2020" name="mSystems">
        <title>Genome- and Community-Level Interaction Insights into Carbon Utilization and Element Cycling Functions of Hydrothermarchaeota in Hydrothermal Sediment.</title>
        <authorList>
            <person name="Zhou Z."/>
            <person name="Liu Y."/>
            <person name="Xu W."/>
            <person name="Pan J."/>
            <person name="Luo Z.H."/>
            <person name="Li M."/>
        </authorList>
    </citation>
    <scope>NUCLEOTIDE SEQUENCE [LARGE SCALE GENOMIC DNA]</scope>
    <source>
        <strain evidence="2">SpSt-658</strain>
    </source>
</reference>
<dbReference type="Pfam" id="PF00534">
    <property type="entry name" value="Glycos_transf_1"/>
    <property type="match status" value="1"/>
</dbReference>
<comment type="caution">
    <text evidence="2">The sequence shown here is derived from an EMBL/GenBank/DDBJ whole genome shotgun (WGS) entry which is preliminary data.</text>
</comment>
<dbReference type="GO" id="GO:0016757">
    <property type="term" value="F:glycosyltransferase activity"/>
    <property type="evidence" value="ECO:0007669"/>
    <property type="project" value="InterPro"/>
</dbReference>
<gene>
    <name evidence="2" type="ORF">ENU31_04630</name>
</gene>
<evidence type="ECO:0000313" key="2">
    <source>
        <dbReference type="EMBL" id="HGM07676.1"/>
    </source>
</evidence>
<feature type="domain" description="Glycosyl transferase family 1" evidence="1">
    <location>
        <begin position="149"/>
        <end position="314"/>
    </location>
</feature>
<keyword evidence="2" id="KW-0808">Transferase</keyword>